<evidence type="ECO:0000313" key="2">
    <source>
        <dbReference type="Proteomes" id="UP000030745"/>
    </source>
</evidence>
<dbReference type="EMBL" id="KK583193">
    <property type="protein sequence ID" value="KDO33268.1"/>
    <property type="molecule type" value="Genomic_DNA"/>
</dbReference>
<dbReference type="AlphaFoldDB" id="A0A067CS04"/>
<organism evidence="1 2">
    <name type="scientific">Saprolegnia parasitica (strain CBS 223.65)</name>
    <dbReference type="NCBI Taxonomy" id="695850"/>
    <lineage>
        <taxon>Eukaryota</taxon>
        <taxon>Sar</taxon>
        <taxon>Stramenopiles</taxon>
        <taxon>Oomycota</taxon>
        <taxon>Saprolegniomycetes</taxon>
        <taxon>Saprolegniales</taxon>
        <taxon>Saprolegniaceae</taxon>
        <taxon>Saprolegnia</taxon>
    </lineage>
</organism>
<dbReference type="OrthoDB" id="69756at2759"/>
<protein>
    <submittedName>
        <fullName evidence="1">Uncharacterized protein</fullName>
    </submittedName>
</protein>
<gene>
    <name evidence="1" type="ORF">SPRG_02077</name>
</gene>
<dbReference type="KEGG" id="spar:SPRG_02077"/>
<dbReference type="Proteomes" id="UP000030745">
    <property type="component" value="Unassembled WGS sequence"/>
</dbReference>
<evidence type="ECO:0000313" key="1">
    <source>
        <dbReference type="EMBL" id="KDO33268.1"/>
    </source>
</evidence>
<reference evidence="1 2" key="1">
    <citation type="journal article" date="2013" name="PLoS Genet.">
        <title>Distinctive expansion of potential virulence genes in the genome of the oomycete fish pathogen Saprolegnia parasitica.</title>
        <authorList>
            <person name="Jiang R.H."/>
            <person name="de Bruijn I."/>
            <person name="Haas B.J."/>
            <person name="Belmonte R."/>
            <person name="Lobach L."/>
            <person name="Christie J."/>
            <person name="van den Ackerveken G."/>
            <person name="Bottin A."/>
            <person name="Bulone V."/>
            <person name="Diaz-Moreno S.M."/>
            <person name="Dumas B."/>
            <person name="Fan L."/>
            <person name="Gaulin E."/>
            <person name="Govers F."/>
            <person name="Grenville-Briggs L.J."/>
            <person name="Horner N.R."/>
            <person name="Levin J.Z."/>
            <person name="Mammella M."/>
            <person name="Meijer H.J."/>
            <person name="Morris P."/>
            <person name="Nusbaum C."/>
            <person name="Oome S."/>
            <person name="Phillips A.J."/>
            <person name="van Rooyen D."/>
            <person name="Rzeszutek E."/>
            <person name="Saraiva M."/>
            <person name="Secombes C.J."/>
            <person name="Seidl M.F."/>
            <person name="Snel B."/>
            <person name="Stassen J.H."/>
            <person name="Sykes S."/>
            <person name="Tripathy S."/>
            <person name="van den Berg H."/>
            <person name="Vega-Arreguin J.C."/>
            <person name="Wawra S."/>
            <person name="Young S.K."/>
            <person name="Zeng Q."/>
            <person name="Dieguez-Uribeondo J."/>
            <person name="Russ C."/>
            <person name="Tyler B.M."/>
            <person name="van West P."/>
        </authorList>
    </citation>
    <scope>NUCLEOTIDE SEQUENCE [LARGE SCALE GENOMIC DNA]</scope>
    <source>
        <strain evidence="1 2">CBS 223.65</strain>
    </source>
</reference>
<dbReference type="VEuPathDB" id="FungiDB:SPRG_02077"/>
<accession>A0A067CS04</accession>
<keyword evidence="2" id="KW-1185">Reference proteome</keyword>
<sequence length="183" mass="20116">MAIPLHPRCASAYFHMLIGDAKDLPMRVAAFQRFYLTSLVACKRGADLRTSSSSVQASTELVRLSADGAVLHLGDDALSMRCLLHMTVSANHQCSNDLTFTLTFQNAPERTFGVDDPATLMTWVLGLIGTATALMQNATSLLWQGARLRIYEASKDDASAFVRRLRPPTPCSCRCSRRIRASH</sequence>
<proteinExistence type="predicted"/>
<dbReference type="RefSeq" id="XP_012196024.1">
    <property type="nucleotide sequence ID" value="XM_012340634.1"/>
</dbReference>
<dbReference type="GeneID" id="24124646"/>
<name>A0A067CS04_SAPPC</name>
<dbReference type="OMA" id="ASAYFHM"/>